<evidence type="ECO:0000256" key="1">
    <source>
        <dbReference type="ARBA" id="ARBA00005417"/>
    </source>
</evidence>
<dbReference type="NCBIfam" id="NF007739">
    <property type="entry name" value="PRK10419.1"/>
    <property type="match status" value="2"/>
</dbReference>
<name>A0A7Y9I721_9ACTN</name>
<evidence type="ECO:0000256" key="2">
    <source>
        <dbReference type="ARBA" id="ARBA00022448"/>
    </source>
</evidence>
<dbReference type="PANTHER" id="PTHR43776:SF7">
    <property type="entry name" value="D,D-DIPEPTIDE TRANSPORT ATP-BINDING PROTEIN DDPF-RELATED"/>
    <property type="match status" value="1"/>
</dbReference>
<dbReference type="InterPro" id="IPR013563">
    <property type="entry name" value="Oligopep_ABC_C"/>
</dbReference>
<dbReference type="GO" id="GO:0016887">
    <property type="term" value="F:ATP hydrolysis activity"/>
    <property type="evidence" value="ECO:0007669"/>
    <property type="project" value="InterPro"/>
</dbReference>
<dbReference type="Gene3D" id="3.40.50.300">
    <property type="entry name" value="P-loop containing nucleotide triphosphate hydrolases"/>
    <property type="match status" value="2"/>
</dbReference>
<dbReference type="GO" id="GO:0055085">
    <property type="term" value="P:transmembrane transport"/>
    <property type="evidence" value="ECO:0007669"/>
    <property type="project" value="UniProtKB-ARBA"/>
</dbReference>
<dbReference type="InterPro" id="IPR003593">
    <property type="entry name" value="AAA+_ATPase"/>
</dbReference>
<sequence>MPALLEVQGLTVEYRPRLHPPLTAVDDVSFTLADGEFVGLIGESGSGKTTLGTAVLQLLKPPAHVTGGAIRFDGKDLTELTPEGLREVRWRDLSTVFQSSMNSLNPVVRIQTIFTDVMRAHTDWPQAKIRNRSVELLEMVQIDPRFLDAYPHELSGGMRQRVNLALALALEPRLVLLDEPTTGLDVLVQRRILDNIRDLQRQQGFAVLFVSHDLGTVLETSDRIMIMYDGKIVETATTVELLAGPKHPYAQELLGSYLETFNETQHDPPPAEQRKTIIEVIGVRRQYSRRQGLRSTPVIAVDDVSFSLAAGEVTALVGQSGSGKSTLAKLITGIEKPSGGSVRFHGEHEVTEVARLRGAGMREFRRAVQYVFQDPYAALNPARTVGYYLTRPIRNFGGADRTRLRGAAVTERALELLQAVGLTPPERYLGRFPFELSGGQRQRVVIARALASNPKLLIADEPIASLDVSIRAEILELLNSLVDTHGVGILYITHDLLSAKMLSDHALVLNEGRLVESGPAADVINNPKDPYTRKLLDAIPQPSHRKDVSASLGS</sequence>
<dbReference type="Pfam" id="PF00005">
    <property type="entry name" value="ABC_tran"/>
    <property type="match status" value="2"/>
</dbReference>
<dbReference type="Pfam" id="PF08352">
    <property type="entry name" value="oligo_HPY"/>
    <property type="match status" value="2"/>
</dbReference>
<evidence type="ECO:0000313" key="7">
    <source>
        <dbReference type="Proteomes" id="UP000569914"/>
    </source>
</evidence>
<dbReference type="GO" id="GO:0005524">
    <property type="term" value="F:ATP binding"/>
    <property type="evidence" value="ECO:0007669"/>
    <property type="project" value="UniProtKB-KW"/>
</dbReference>
<comment type="caution">
    <text evidence="6">The sequence shown here is derived from an EMBL/GenBank/DDBJ whole genome shotgun (WGS) entry which is preliminary data.</text>
</comment>
<dbReference type="PANTHER" id="PTHR43776">
    <property type="entry name" value="TRANSPORT ATP-BINDING PROTEIN"/>
    <property type="match status" value="1"/>
</dbReference>
<feature type="domain" description="ABC transporter" evidence="5">
    <location>
        <begin position="278"/>
        <end position="536"/>
    </location>
</feature>
<dbReference type="InterPro" id="IPR050319">
    <property type="entry name" value="ABC_transp_ATP-bind"/>
</dbReference>
<dbReference type="EMBL" id="JACCBU010000001">
    <property type="protein sequence ID" value="NYE71337.1"/>
    <property type="molecule type" value="Genomic_DNA"/>
</dbReference>
<dbReference type="InterPro" id="IPR027417">
    <property type="entry name" value="P-loop_NTPase"/>
</dbReference>
<dbReference type="SUPFAM" id="SSF52540">
    <property type="entry name" value="P-loop containing nucleoside triphosphate hydrolases"/>
    <property type="match status" value="2"/>
</dbReference>
<organism evidence="6 7">
    <name type="scientific">Microlunatus parietis</name>
    <dbReference type="NCBI Taxonomy" id="682979"/>
    <lineage>
        <taxon>Bacteria</taxon>
        <taxon>Bacillati</taxon>
        <taxon>Actinomycetota</taxon>
        <taxon>Actinomycetes</taxon>
        <taxon>Propionibacteriales</taxon>
        <taxon>Propionibacteriaceae</taxon>
        <taxon>Microlunatus</taxon>
    </lineage>
</organism>
<feature type="domain" description="ABC transporter" evidence="5">
    <location>
        <begin position="5"/>
        <end position="254"/>
    </location>
</feature>
<dbReference type="PROSITE" id="PS00211">
    <property type="entry name" value="ABC_TRANSPORTER_1"/>
    <property type="match status" value="2"/>
</dbReference>
<dbReference type="GO" id="GO:0015833">
    <property type="term" value="P:peptide transport"/>
    <property type="evidence" value="ECO:0007669"/>
    <property type="project" value="InterPro"/>
</dbReference>
<evidence type="ECO:0000259" key="5">
    <source>
        <dbReference type="PROSITE" id="PS50893"/>
    </source>
</evidence>
<dbReference type="Proteomes" id="UP000569914">
    <property type="component" value="Unassembled WGS sequence"/>
</dbReference>
<gene>
    <name evidence="6" type="ORF">BKA15_002666</name>
</gene>
<dbReference type="InterPro" id="IPR017871">
    <property type="entry name" value="ABC_transporter-like_CS"/>
</dbReference>
<accession>A0A7Y9I721</accession>
<evidence type="ECO:0000256" key="3">
    <source>
        <dbReference type="ARBA" id="ARBA00022741"/>
    </source>
</evidence>
<dbReference type="PROSITE" id="PS50893">
    <property type="entry name" value="ABC_TRANSPORTER_2"/>
    <property type="match status" value="2"/>
</dbReference>
<keyword evidence="4 6" id="KW-0067">ATP-binding</keyword>
<evidence type="ECO:0000313" key="6">
    <source>
        <dbReference type="EMBL" id="NYE71337.1"/>
    </source>
</evidence>
<dbReference type="InterPro" id="IPR003439">
    <property type="entry name" value="ABC_transporter-like_ATP-bd"/>
</dbReference>
<dbReference type="SMART" id="SM00382">
    <property type="entry name" value="AAA"/>
    <property type="match status" value="2"/>
</dbReference>
<dbReference type="RefSeq" id="WP_179751408.1">
    <property type="nucleotide sequence ID" value="NZ_JACCBU010000001.1"/>
</dbReference>
<dbReference type="NCBIfam" id="NF008453">
    <property type="entry name" value="PRK11308.1"/>
    <property type="match status" value="2"/>
</dbReference>
<reference evidence="6 7" key="1">
    <citation type="submission" date="2020-07" db="EMBL/GenBank/DDBJ databases">
        <title>Sequencing the genomes of 1000 actinobacteria strains.</title>
        <authorList>
            <person name="Klenk H.-P."/>
        </authorList>
    </citation>
    <scope>NUCLEOTIDE SEQUENCE [LARGE SCALE GENOMIC DNA]</scope>
    <source>
        <strain evidence="6 7">DSM 22083</strain>
    </source>
</reference>
<keyword evidence="2" id="KW-0813">Transport</keyword>
<comment type="similarity">
    <text evidence="1">Belongs to the ABC transporter superfamily.</text>
</comment>
<dbReference type="AlphaFoldDB" id="A0A7Y9I721"/>
<keyword evidence="3" id="KW-0547">Nucleotide-binding</keyword>
<keyword evidence="7" id="KW-1185">Reference proteome</keyword>
<dbReference type="CDD" id="cd03257">
    <property type="entry name" value="ABC_NikE_OppD_transporters"/>
    <property type="match status" value="2"/>
</dbReference>
<protein>
    <submittedName>
        <fullName evidence="6">Peptide/nickel transport system ATP-binding protein</fullName>
    </submittedName>
</protein>
<proteinExistence type="inferred from homology"/>
<evidence type="ECO:0000256" key="4">
    <source>
        <dbReference type="ARBA" id="ARBA00022840"/>
    </source>
</evidence>